<feature type="domain" description="NAD(P)-binding" evidence="1">
    <location>
        <begin position="8"/>
        <end position="193"/>
    </location>
</feature>
<dbReference type="GeneID" id="69058288"/>
<dbReference type="SUPFAM" id="SSF51735">
    <property type="entry name" value="NAD(P)-binding Rossmann-fold domains"/>
    <property type="match status" value="1"/>
</dbReference>
<gene>
    <name evidence="2" type="ORF">GQR93_07930</name>
</gene>
<proteinExistence type="predicted"/>
<evidence type="ECO:0000313" key="3">
    <source>
        <dbReference type="Proteomes" id="UP000465035"/>
    </source>
</evidence>
<evidence type="ECO:0000313" key="2">
    <source>
        <dbReference type="EMBL" id="QHB52119.1"/>
    </source>
</evidence>
<dbReference type="Pfam" id="PF13460">
    <property type="entry name" value="NAD_binding_10"/>
    <property type="match status" value="1"/>
</dbReference>
<name>A0A6P1E6B0_LENHI</name>
<dbReference type="PANTHER" id="PTHR15020:SF50">
    <property type="entry name" value="UPF0659 PROTEIN YMR090W"/>
    <property type="match status" value="1"/>
</dbReference>
<accession>A0A6P1E6B0</accession>
<evidence type="ECO:0000259" key="1">
    <source>
        <dbReference type="Pfam" id="PF13460"/>
    </source>
</evidence>
<dbReference type="SMR" id="A0A6P1E6B0"/>
<organism evidence="2 3">
    <name type="scientific">Lentilactobacillus hilgardii</name>
    <name type="common">Lactobacillus hilgardii</name>
    <dbReference type="NCBI Taxonomy" id="1588"/>
    <lineage>
        <taxon>Bacteria</taxon>
        <taxon>Bacillati</taxon>
        <taxon>Bacillota</taxon>
        <taxon>Bacilli</taxon>
        <taxon>Lactobacillales</taxon>
        <taxon>Lactobacillaceae</taxon>
        <taxon>Lentilactobacillus</taxon>
    </lineage>
</organism>
<dbReference type="RefSeq" id="WP_003554111.1">
    <property type="nucleotide sequence ID" value="NZ_CABKOL010000102.1"/>
</dbReference>
<dbReference type="InterPro" id="IPR036291">
    <property type="entry name" value="NAD(P)-bd_dom_sf"/>
</dbReference>
<dbReference type="Gene3D" id="3.40.50.720">
    <property type="entry name" value="NAD(P)-binding Rossmann-like Domain"/>
    <property type="match status" value="1"/>
</dbReference>
<dbReference type="InterPro" id="IPR016040">
    <property type="entry name" value="NAD(P)-bd_dom"/>
</dbReference>
<dbReference type="PANTHER" id="PTHR15020">
    <property type="entry name" value="FLAVIN REDUCTASE-RELATED"/>
    <property type="match status" value="1"/>
</dbReference>
<dbReference type="AlphaFoldDB" id="A0A6P1E6B0"/>
<reference evidence="2 3" key="1">
    <citation type="submission" date="2019-12" db="EMBL/GenBank/DDBJ databases">
        <title>Lactobacillus hilgardii FLUB.</title>
        <authorList>
            <person name="Gustaw K."/>
        </authorList>
    </citation>
    <scope>NUCLEOTIDE SEQUENCE [LARGE SCALE GENOMIC DNA]</scope>
    <source>
        <strain evidence="2 3">FLUB</strain>
    </source>
</reference>
<protein>
    <submittedName>
        <fullName evidence="2">NAD(P)H-binding protein</fullName>
    </submittedName>
</protein>
<sequence length="216" mass="23825">MNLLILAANGQIARIVEKRLLSEDKFKDISLTLGLRQPKRLADLANNPRVRLLDVDMENQESVSQAVAGQDMIFTAVVDHDPDNKMTRNIISAMKAHNVSRIISTNILGIYDEVPGEFGRWNRSMVKSGLAAATQSDTLLSQSGLAYTTLRLPWLTDRDEVSYQITHKNDQFVGVSGSRKSVADLVLKMFTDPSLGVNDSLGLADPATQGKNRPVY</sequence>
<dbReference type="Proteomes" id="UP000465035">
    <property type="component" value="Chromosome"/>
</dbReference>
<dbReference type="EMBL" id="CP047121">
    <property type="protein sequence ID" value="QHB52119.1"/>
    <property type="molecule type" value="Genomic_DNA"/>
</dbReference>